<comment type="subcellular location">
    <subcellularLocation>
        <location evidence="1">Nucleus</location>
    </subcellularLocation>
</comment>
<evidence type="ECO:0000256" key="3">
    <source>
        <dbReference type="SAM" id="MobiDB-lite"/>
    </source>
</evidence>
<comment type="caution">
    <text evidence="5">The sequence shown here is derived from an EMBL/GenBank/DDBJ whole genome shotgun (WGS) entry which is preliminary data.</text>
</comment>
<protein>
    <submittedName>
        <fullName evidence="5">Protein ELYS</fullName>
    </submittedName>
</protein>
<keyword evidence="2" id="KW-0539">Nucleus</keyword>
<proteinExistence type="predicted"/>
<feature type="compositionally biased region" description="Basic and acidic residues" evidence="3">
    <location>
        <begin position="487"/>
        <end position="511"/>
    </location>
</feature>
<feature type="compositionally biased region" description="Basic and acidic residues" evidence="3">
    <location>
        <begin position="1424"/>
        <end position="1440"/>
    </location>
</feature>
<feature type="non-terminal residue" evidence="5">
    <location>
        <position position="1"/>
    </location>
</feature>
<name>A0AAW3DIB8_9AVES</name>
<feature type="compositionally biased region" description="Basic residues" evidence="3">
    <location>
        <begin position="1447"/>
        <end position="1465"/>
    </location>
</feature>
<feature type="region of interest" description="Disordered" evidence="3">
    <location>
        <begin position="780"/>
        <end position="799"/>
    </location>
</feature>
<dbReference type="EMBL" id="JMFR01044947">
    <property type="protein sequence ID" value="KFU98804.1"/>
    <property type="molecule type" value="Genomic_DNA"/>
</dbReference>
<feature type="compositionally biased region" description="Polar residues" evidence="3">
    <location>
        <begin position="1278"/>
        <end position="1291"/>
    </location>
</feature>
<feature type="compositionally biased region" description="Polar residues" evidence="3">
    <location>
        <begin position="440"/>
        <end position="453"/>
    </location>
</feature>
<dbReference type="Pfam" id="PF13934">
    <property type="entry name" value="ELYS"/>
    <property type="match status" value="1"/>
</dbReference>
<sequence length="1527" mass="168318">TIYLLLDIMHSSPNKTETSIDSFPTAFAIPWGLVKLIQGFWLLDHNDFENSLALLFHPATIKTASWQHRRIIQSLMCQGEHRQALRYLQMMKPSVSSSAEVWLFLTVLLSNRCMVEAWGLVRQHTTKLNIEELLKHMCEICQEMGLMEDLLKLPFTDTEQECLEKFLQASAGVQNLEFLLVHHLQRSSYIPALELNQSMKVNLMSDRDPRWRERAVARNSILDQYGKILPRVQRKLAVERAKPYHLPSSVLREVARPRPLSAVTKQAPAGNVHTRATFISHVLSKIGEVWVGYEQKTCFSQHDSPLHFPFNSNPRVTEQPVITRPVPDAVVRHAFVGSPVTTFSQKSSRLLDSVVRPVPSCSAAQGGSWWSPCRDSTSFMASSPLKSNTHGSILEKNFSGASELNLLETPLVVKRAKVMATSASGFPGFTPQSILRSSLRTTPLATPSASPGRSATPPLRAKEARISFREENPNAEWTVGVTEDDKALSGASSEHHHGVGEDFWSESRDKPALFTQSSPEDDGAEMGESSESIAGNDLEKMGVSKESNFSDRSDQTTLEYHDANSPGDFEDDIIFIAAKPAISSTHEIDDFQELEKDKDSETAGDKPFQMEQLDLSEPRKEAGVLALKSYEHLKRKDVKCKREVIHLSVFVGVVEESNTGCLTLPEDGGLVFKAAEAAAFGTDSERFDIEKVICKALQVKIKLYKSLPAVRSILGSKNVVGTHSENDLQGKCVDLPKEHNREAAEAEENLPFLQEERTVSNSLPKTEEVNVIEGSVVKAQSEEAAPEASPSSELHPSGNLQYSCDTIEQQFACDLPDNNHGECDAAAEDGELFESQSNFTLVLEGEEGEGEMGGPVLVAASNPAGTTAEEKAANSLGNAETQEHVTNSVSTVTSDRESQNIVEALPYVPEPIKVAIAENLLDVIKDTRSKEFTSEVVEQSIHETIGKKVTRFRKAKGPLTSVPEGVEDETNSHQVENVITPRTRRRGQLSRSLVIPSAGDQQLLKTDNPVLFGLSPRRSTRRAKAASETSSVQAAGKAEDEEIPVMPVTPRRGRKPKPTNLENAESSHSDGQTLAISTQSIAGTPRRGLRRAKEAVSELLEEVNEEMSFAEGSIIASATSKRTRGRKSSSGDQETGQIDTDHKTKMAVSPSRSARRVKSSNLQCAETTVKEPEVQPSDQLLSPVPAKRGRRRKMSSAEVSENVDLDLSKSSLPQTEFKLPVTPRRSARKGEQNLLADTESTSTQAGMHSGGNMEILDTPRKRTRRVHAKPEEGDDTSKQTPSQPDEASTTPRPRVRTGYRGRKKQSVLEESTGEEALPQGPGGSPLLLEDINPSGRDETSRTLTERITRTRSCKTALHQKLSIEENDSFLFSPPLAKLTKNFKAGKADQPVELKDLDPDLSSQFVFSPPLLRSRRKNVSSISHTVKEPELPAKEEEDTKSTESVGKQKPKRGRTAKSKLKKASKTPRKEGSWSPPPVEIKLISPFGTPVDGTKSKEKETAEAAEKILRKNKKRLSNFPKPVVRRKML</sequence>
<feature type="compositionally biased region" description="Basic and acidic residues" evidence="3">
    <location>
        <begin position="1492"/>
        <end position="1502"/>
    </location>
</feature>
<dbReference type="Proteomes" id="UP000053149">
    <property type="component" value="Unassembled WGS sequence"/>
</dbReference>
<feature type="region of interest" description="Disordered" evidence="3">
    <location>
        <begin position="1409"/>
        <end position="1502"/>
    </location>
</feature>
<feature type="region of interest" description="Disordered" evidence="3">
    <location>
        <begin position="487"/>
        <end position="555"/>
    </location>
</feature>
<feature type="region of interest" description="Disordered" evidence="3">
    <location>
        <begin position="440"/>
        <end position="459"/>
    </location>
</feature>
<feature type="region of interest" description="Disordered" evidence="3">
    <location>
        <begin position="1119"/>
        <end position="1344"/>
    </location>
</feature>
<dbReference type="PANTHER" id="PTHR21583:SF8">
    <property type="entry name" value="PROTEIN ELYS"/>
    <property type="match status" value="1"/>
</dbReference>
<feature type="compositionally biased region" description="Basic and acidic residues" evidence="3">
    <location>
        <begin position="1268"/>
        <end position="1277"/>
    </location>
</feature>
<feature type="compositionally biased region" description="Basic residues" evidence="3">
    <location>
        <begin position="1293"/>
        <end position="1305"/>
    </location>
</feature>
<accession>A0AAW3DIB8</accession>
<evidence type="ECO:0000256" key="1">
    <source>
        <dbReference type="ARBA" id="ARBA00004123"/>
    </source>
</evidence>
<feature type="domain" description="ELYS-like" evidence="4">
    <location>
        <begin position="2"/>
        <end position="169"/>
    </location>
</feature>
<organism evidence="5 6">
    <name type="scientific">Pterocles gutturalis</name>
    <name type="common">yellow-throated sandgrouse</name>
    <dbReference type="NCBI Taxonomy" id="240206"/>
    <lineage>
        <taxon>Eukaryota</taxon>
        <taxon>Metazoa</taxon>
        <taxon>Chordata</taxon>
        <taxon>Craniata</taxon>
        <taxon>Vertebrata</taxon>
        <taxon>Euteleostomi</taxon>
        <taxon>Archelosauria</taxon>
        <taxon>Archosauria</taxon>
        <taxon>Dinosauria</taxon>
        <taxon>Saurischia</taxon>
        <taxon>Theropoda</taxon>
        <taxon>Coelurosauria</taxon>
        <taxon>Aves</taxon>
        <taxon>Neognathae</taxon>
        <taxon>Neoaves</taxon>
        <taxon>Columbimorphae</taxon>
        <taxon>Pterocliformes</taxon>
        <taxon>Pteroclidae</taxon>
        <taxon>Pterocles</taxon>
    </lineage>
</organism>
<feature type="compositionally biased region" description="Basic and acidic residues" evidence="3">
    <location>
        <begin position="537"/>
        <end position="555"/>
    </location>
</feature>
<dbReference type="InterPro" id="IPR052620">
    <property type="entry name" value="ELYS/MEL-28_NucAsmblyFactor"/>
</dbReference>
<feature type="compositionally biased region" description="Low complexity" evidence="3">
    <location>
        <begin position="782"/>
        <end position="793"/>
    </location>
</feature>
<gene>
    <name evidence="5" type="ORF">N339_11766</name>
</gene>
<reference evidence="5 6" key="1">
    <citation type="journal article" date="2014" name="Science">
        <title>Comparative genomics reveals insights into avian genome evolution and adaptation.</title>
        <authorList>
            <consortium name="Avian Genome Consortium"/>
            <person name="Zhang G."/>
            <person name="Li C."/>
            <person name="Li Q."/>
            <person name="Li B."/>
            <person name="Larkin D.M."/>
            <person name="Lee C."/>
            <person name="Storz J.F."/>
            <person name="Antunes A."/>
            <person name="Greenwold M.J."/>
            <person name="Meredith R.W."/>
            <person name="Odeen A."/>
            <person name="Cui J."/>
            <person name="Zhou Q."/>
            <person name="Xu L."/>
            <person name="Pan H."/>
            <person name="Wang Z."/>
            <person name="Jin L."/>
            <person name="Zhang P."/>
            <person name="Hu H."/>
            <person name="Yang W."/>
            <person name="Hu J."/>
            <person name="Xiao J."/>
            <person name="Yang Z."/>
            <person name="Liu Y."/>
            <person name="Xie Q."/>
            <person name="Yu H."/>
            <person name="Lian J."/>
            <person name="Wen P."/>
            <person name="Zhang F."/>
            <person name="Li H."/>
            <person name="Zeng Y."/>
            <person name="Xiong Z."/>
            <person name="Liu S."/>
            <person name="Zhou L."/>
            <person name="Huang Z."/>
            <person name="An N."/>
            <person name="Wang J."/>
            <person name="Zheng Q."/>
            <person name="Xiong Y."/>
            <person name="Wang G."/>
            <person name="Wang B."/>
            <person name="Wang J."/>
            <person name="Fan Y."/>
            <person name="da Fonseca R.R."/>
            <person name="Alfaro-Nunez A."/>
            <person name="Schubert M."/>
            <person name="Orlando L."/>
            <person name="Mourier T."/>
            <person name="Howard J.T."/>
            <person name="Ganapathy G."/>
            <person name="Pfenning A."/>
            <person name="Whitney O."/>
            <person name="Rivas M.V."/>
            <person name="Hara E."/>
            <person name="Smith J."/>
            <person name="Farre M."/>
            <person name="Narayan J."/>
            <person name="Slavov G."/>
            <person name="Romanov M.N."/>
            <person name="Borges R."/>
            <person name="Machado J.P."/>
            <person name="Khan I."/>
            <person name="Springer M.S."/>
            <person name="Gatesy J."/>
            <person name="Hoffmann F.G."/>
            <person name="Opazo J.C."/>
            <person name="Hastad O."/>
            <person name="Sawyer R.H."/>
            <person name="Kim H."/>
            <person name="Kim K.W."/>
            <person name="Kim H.J."/>
            <person name="Cho S."/>
            <person name="Li N."/>
            <person name="Huang Y."/>
            <person name="Bruford M.W."/>
            <person name="Zhan X."/>
            <person name="Dixon A."/>
            <person name="Bertelsen M.F."/>
            <person name="Derryberry E."/>
            <person name="Warren W."/>
            <person name="Wilson R.K."/>
            <person name="Li S."/>
            <person name="Ray D.A."/>
            <person name="Green R.E."/>
            <person name="O'Brien S.J."/>
            <person name="Griffin D."/>
            <person name="Johnson W.E."/>
            <person name="Haussler D."/>
            <person name="Ryder O.A."/>
            <person name="Willerslev E."/>
            <person name="Graves G.R."/>
            <person name="Alstrom P."/>
            <person name="Fjeldsa J."/>
            <person name="Mindell D.P."/>
            <person name="Edwards S.V."/>
            <person name="Braun E.L."/>
            <person name="Rahbek C."/>
            <person name="Burt D.W."/>
            <person name="Houde P."/>
            <person name="Zhang Y."/>
            <person name="Yang H."/>
            <person name="Wang J."/>
            <person name="Jarvis E.D."/>
            <person name="Gilbert M.T."/>
            <person name="Wang J."/>
        </authorList>
    </citation>
    <scope>NUCLEOTIDE SEQUENCE [LARGE SCALE GENOMIC DNA]</scope>
    <source>
        <strain evidence="5">BGI_N339</strain>
    </source>
</reference>
<keyword evidence="6" id="KW-1185">Reference proteome</keyword>
<feature type="compositionally biased region" description="Polar residues" evidence="3">
    <location>
        <begin position="1060"/>
        <end position="1082"/>
    </location>
</feature>
<evidence type="ECO:0000313" key="6">
    <source>
        <dbReference type="Proteomes" id="UP000053149"/>
    </source>
</evidence>
<dbReference type="GO" id="GO:0005634">
    <property type="term" value="C:nucleus"/>
    <property type="evidence" value="ECO:0007669"/>
    <property type="project" value="UniProtKB-SubCell"/>
</dbReference>
<evidence type="ECO:0000313" key="5">
    <source>
        <dbReference type="EMBL" id="KFU98804.1"/>
    </source>
</evidence>
<feature type="compositionally biased region" description="Basic and acidic residues" evidence="3">
    <location>
        <begin position="1335"/>
        <end position="1344"/>
    </location>
</feature>
<evidence type="ECO:0000259" key="4">
    <source>
        <dbReference type="Pfam" id="PF13934"/>
    </source>
</evidence>
<feature type="non-terminal residue" evidence="5">
    <location>
        <position position="1527"/>
    </location>
</feature>
<evidence type="ECO:0000256" key="2">
    <source>
        <dbReference type="ARBA" id="ARBA00023242"/>
    </source>
</evidence>
<feature type="region of interest" description="Disordered" evidence="3">
    <location>
        <begin position="1009"/>
        <end position="1089"/>
    </location>
</feature>
<dbReference type="InterPro" id="IPR025151">
    <property type="entry name" value="ELYS_dom"/>
</dbReference>
<dbReference type="PANTHER" id="PTHR21583">
    <property type="entry name" value="ELYS PROTEIN"/>
    <property type="match status" value="1"/>
</dbReference>